<dbReference type="Proteomes" id="UP000188533">
    <property type="component" value="Unassembled WGS sequence"/>
</dbReference>
<protein>
    <submittedName>
        <fullName evidence="5">Glutaminase a</fullName>
    </submittedName>
</protein>
<feature type="compositionally biased region" description="Low complexity" evidence="1">
    <location>
        <begin position="996"/>
        <end position="1005"/>
    </location>
</feature>
<feature type="domain" description="Glutaminase A N-terminal" evidence="4">
    <location>
        <begin position="234"/>
        <end position="464"/>
    </location>
</feature>
<dbReference type="GO" id="GO:0005975">
    <property type="term" value="P:carbohydrate metabolic process"/>
    <property type="evidence" value="ECO:0007669"/>
    <property type="project" value="InterPro"/>
</dbReference>
<feature type="domain" description="Glutaminase A central" evidence="3">
    <location>
        <begin position="469"/>
        <end position="818"/>
    </location>
</feature>
<dbReference type="STRING" id="5353.A0A1Q3EJ92"/>
<evidence type="ECO:0000256" key="1">
    <source>
        <dbReference type="SAM" id="MobiDB-lite"/>
    </source>
</evidence>
<dbReference type="GO" id="GO:0003824">
    <property type="term" value="F:catalytic activity"/>
    <property type="evidence" value="ECO:0007669"/>
    <property type="project" value="UniProtKB-ARBA"/>
</dbReference>
<evidence type="ECO:0000313" key="6">
    <source>
        <dbReference type="Proteomes" id="UP000188533"/>
    </source>
</evidence>
<dbReference type="AlphaFoldDB" id="A0A1Q3EJ92"/>
<dbReference type="SUPFAM" id="SSF48208">
    <property type="entry name" value="Six-hairpin glycosidases"/>
    <property type="match status" value="1"/>
</dbReference>
<dbReference type="EMBL" id="BDGU01000421">
    <property type="protein sequence ID" value="GAW07273.1"/>
    <property type="molecule type" value="Genomic_DNA"/>
</dbReference>
<feature type="compositionally biased region" description="Polar residues" evidence="1">
    <location>
        <begin position="938"/>
        <end position="948"/>
    </location>
</feature>
<keyword evidence="6" id="KW-1185">Reference proteome</keyword>
<dbReference type="InterPro" id="IPR033433">
    <property type="entry name" value="GtaA_N"/>
</dbReference>
<evidence type="ECO:0000313" key="5">
    <source>
        <dbReference type="EMBL" id="GAW07273.1"/>
    </source>
</evidence>
<feature type="region of interest" description="Disordered" evidence="1">
    <location>
        <begin position="937"/>
        <end position="1052"/>
    </location>
</feature>
<name>A0A1Q3EJ92_LENED</name>
<dbReference type="PANTHER" id="PTHR31987:SF1">
    <property type="entry name" value="GLUTAMINASE A"/>
    <property type="match status" value="1"/>
</dbReference>
<keyword evidence="2" id="KW-0812">Transmembrane</keyword>
<sequence>MHRQGNIPNSGGNARVGFISRALNKDKVSARRRPQKDLGRHQLATPLVSRSSLCFMQIPTMPDVVDPVNSIQSQPVIEKPSCSPNSNGPSVLCAKDVCFRSRHLTLCKIEPWQVIRQLRPERLSSDAGCLTHMPFRMLLESSGSRIPVYFKAIRLVGCNLYRKRIDLQFQAARARVMKLIIKINVNTLGWSGLLRVDGTLYEWLGSAVEDGGLTLANNATAKAVTLQNYQITPTRSILSLQAGAMDINVTFLSPIEAADLALQSFPFTYVYFEASSTDGKSHSLQVYEDISGEWTSSSTTNIVQWNTTTSNSITYHQAQRSPFQFMTETNNIAEDATVYHVTNSGSGVTFQTGEDLVVRSRFLNNGSLGNSQDTTFREISDNWPVFAFCKDFGTISSTSAPLVWGIGLVRNGNIIYTTTAGNQTRHPYFLTKYADVATAMANFMNDATNALERSKTLDSKIVSDANAISSNYVDLVSLASRQLMAGLEVTVGADSSGKLNASDILVFMKDTGNSQRTNPVEAMYASFPGILYLNASWAGYLLKPLMQLEQSGLYSQSFAAGDLGNSFPVATGNANPTVFSAMESTSDMISMMWAYATFSGDGTLISQYYSTLKTWTDTLISENPLTPNGYISADGLSSANMTNLAIKGILAIRTMAEISKTLGNSDDYNSYSSQASSLVSQWQNIAGSSGHLSSTYGSSNSWAMIYNLYPDKLFGFDFVDDSIYQEQTSWYASEASSALSFGLPFDSNEANTAKSHWTLFTAGTVTDTSTRNSLVSMVHSSAANLKNFAPFPTTYNTSDGTIQGGTASPAQGAMFALLALNLQKQTITSLGSASSKSHVGAIVGGVVGGVAVVALIAIAGFLYRRRRSRHGIREYHSDEKPRGAFAMIFKSKNQRKSLHEPLDEYHIEPVSLGQTYAPNQHTDYSHTSLYPLVHAETVPSTQSPSTEGDTIPYGITYPPIPNPSTNQSRAPLRLRTDNGGDDNASRSEAAPLPRKTTLTADTTRTGSKPASGPSEAGSSDVTSDLRGELENLRREMEEMRSRTGYEPPPQYH</sequence>
<dbReference type="Gene3D" id="1.50.10.10">
    <property type="match status" value="1"/>
</dbReference>
<gene>
    <name evidence="5" type="ORF">LENED_009251</name>
</gene>
<dbReference type="InterPro" id="IPR012341">
    <property type="entry name" value="6hp_glycosidase-like_sf"/>
</dbReference>
<evidence type="ECO:0000256" key="2">
    <source>
        <dbReference type="SAM" id="Phobius"/>
    </source>
</evidence>
<comment type="caution">
    <text evidence="5">The sequence shown here is derived from an EMBL/GenBank/DDBJ whole genome shotgun (WGS) entry which is preliminary data.</text>
</comment>
<dbReference type="InterPro" id="IPR052743">
    <property type="entry name" value="Glutaminase_GtaA"/>
</dbReference>
<keyword evidence="2" id="KW-0472">Membrane</keyword>
<dbReference type="PANTHER" id="PTHR31987">
    <property type="entry name" value="GLUTAMINASE A-RELATED"/>
    <property type="match status" value="1"/>
</dbReference>
<organism evidence="5 6">
    <name type="scientific">Lentinula edodes</name>
    <name type="common">Shiitake mushroom</name>
    <name type="synonym">Lentinus edodes</name>
    <dbReference type="NCBI Taxonomy" id="5353"/>
    <lineage>
        <taxon>Eukaryota</taxon>
        <taxon>Fungi</taxon>
        <taxon>Dikarya</taxon>
        <taxon>Basidiomycota</taxon>
        <taxon>Agaricomycotina</taxon>
        <taxon>Agaricomycetes</taxon>
        <taxon>Agaricomycetidae</taxon>
        <taxon>Agaricales</taxon>
        <taxon>Marasmiineae</taxon>
        <taxon>Omphalotaceae</taxon>
        <taxon>Lentinula</taxon>
    </lineage>
</organism>
<feature type="compositionally biased region" description="Basic and acidic residues" evidence="1">
    <location>
        <begin position="1023"/>
        <end position="1043"/>
    </location>
</feature>
<feature type="transmembrane region" description="Helical" evidence="2">
    <location>
        <begin position="839"/>
        <end position="863"/>
    </location>
</feature>
<accession>A0A1Q3EJ92</accession>
<evidence type="ECO:0000259" key="3">
    <source>
        <dbReference type="Pfam" id="PF16335"/>
    </source>
</evidence>
<dbReference type="InterPro" id="IPR032514">
    <property type="entry name" value="GtaA_central"/>
</dbReference>
<keyword evidence="2" id="KW-1133">Transmembrane helix</keyword>
<reference evidence="5 6" key="2">
    <citation type="submission" date="2017-02" db="EMBL/GenBank/DDBJ databases">
        <title>A genome survey and senescence transcriptome analysis in Lentinula edodes.</title>
        <authorList>
            <person name="Sakamoto Y."/>
            <person name="Nakade K."/>
            <person name="Sato S."/>
            <person name="Yoshida Y."/>
            <person name="Miyazaki K."/>
            <person name="Natsume S."/>
            <person name="Konno N."/>
        </authorList>
    </citation>
    <scope>NUCLEOTIDE SEQUENCE [LARGE SCALE GENOMIC DNA]</scope>
    <source>
        <strain evidence="5 6">NBRC 111202</strain>
    </source>
</reference>
<reference evidence="5 6" key="1">
    <citation type="submission" date="2016-08" db="EMBL/GenBank/DDBJ databases">
        <authorList>
            <consortium name="Lentinula edodes genome sequencing consortium"/>
            <person name="Sakamoto Y."/>
            <person name="Nakade K."/>
            <person name="Sato S."/>
            <person name="Yoshida Y."/>
            <person name="Miyazaki K."/>
            <person name="Natsume S."/>
            <person name="Konno N."/>
        </authorList>
    </citation>
    <scope>NUCLEOTIDE SEQUENCE [LARGE SCALE GENOMIC DNA]</scope>
    <source>
        <strain evidence="5 6">NBRC 111202</strain>
    </source>
</reference>
<dbReference type="Pfam" id="PF17168">
    <property type="entry name" value="DUF5127"/>
    <property type="match status" value="1"/>
</dbReference>
<dbReference type="Pfam" id="PF16335">
    <property type="entry name" value="GtaA_6_Hairpin"/>
    <property type="match status" value="1"/>
</dbReference>
<dbReference type="InterPro" id="IPR008928">
    <property type="entry name" value="6-hairpin_glycosidase_sf"/>
</dbReference>
<proteinExistence type="predicted"/>
<evidence type="ECO:0000259" key="4">
    <source>
        <dbReference type="Pfam" id="PF17168"/>
    </source>
</evidence>